<dbReference type="EMBL" id="JARGDN010000018">
    <property type="protein sequence ID" value="MDG9734416.1"/>
    <property type="molecule type" value="Genomic_DNA"/>
</dbReference>
<dbReference type="AlphaFoldDB" id="A0A5B8T3X5"/>
<dbReference type="GO" id="GO:0022857">
    <property type="term" value="F:transmembrane transporter activity"/>
    <property type="evidence" value="ECO:0007669"/>
    <property type="project" value="InterPro"/>
</dbReference>
<dbReference type="Proteomes" id="UP000321296">
    <property type="component" value="Chromosome"/>
</dbReference>
<dbReference type="EMBL" id="CP042383">
    <property type="protein sequence ID" value="QEA41800.1"/>
    <property type="molecule type" value="Genomic_DNA"/>
</dbReference>
<keyword evidence="5" id="KW-1185">Reference proteome</keyword>
<evidence type="ECO:0000313" key="2">
    <source>
        <dbReference type="EMBL" id="MDG9734416.1"/>
    </source>
</evidence>
<feature type="transmembrane region" description="Helical" evidence="1">
    <location>
        <begin position="148"/>
        <end position="169"/>
    </location>
</feature>
<dbReference type="GeneID" id="64344111"/>
<dbReference type="Gene3D" id="1.10.1760.20">
    <property type="match status" value="1"/>
</dbReference>
<protein>
    <submittedName>
        <fullName evidence="3">Folate family ECF transporter S component</fullName>
    </submittedName>
</protein>
<gene>
    <name evidence="3" type="ORF">FGL85_04510</name>
    <name evidence="2" type="ORF">P1N92_09910</name>
</gene>
<keyword evidence="1" id="KW-0472">Membrane</keyword>
<dbReference type="RefSeq" id="WP_010278497.1">
    <property type="nucleotide sequence ID" value="NZ_CP042383.1"/>
</dbReference>
<dbReference type="InterPro" id="IPR030949">
    <property type="entry name" value="ECF_S_folate_fam"/>
</dbReference>
<evidence type="ECO:0000313" key="4">
    <source>
        <dbReference type="Proteomes" id="UP000321296"/>
    </source>
</evidence>
<dbReference type="NCBIfam" id="TIGR04518">
    <property type="entry name" value="ECF_S_folT_fam"/>
    <property type="match status" value="1"/>
</dbReference>
<evidence type="ECO:0000313" key="3">
    <source>
        <dbReference type="EMBL" id="QEA41800.1"/>
    </source>
</evidence>
<organism evidence="3 4">
    <name type="scientific">Leuconostoc pseudomesenteroides</name>
    <dbReference type="NCBI Taxonomy" id="33968"/>
    <lineage>
        <taxon>Bacteria</taxon>
        <taxon>Bacillati</taxon>
        <taxon>Bacillota</taxon>
        <taxon>Bacilli</taxon>
        <taxon>Lactobacillales</taxon>
        <taxon>Lactobacillaceae</taxon>
        <taxon>Leuconostoc</taxon>
    </lineage>
</organism>
<dbReference type="Proteomes" id="UP001529201">
    <property type="component" value="Unassembled WGS sequence"/>
</dbReference>
<evidence type="ECO:0000256" key="1">
    <source>
        <dbReference type="SAM" id="Phobius"/>
    </source>
</evidence>
<feature type="transmembrane region" description="Helical" evidence="1">
    <location>
        <begin position="13"/>
        <end position="31"/>
    </location>
</feature>
<feature type="transmembrane region" description="Helical" evidence="1">
    <location>
        <begin position="109"/>
        <end position="136"/>
    </location>
</feature>
<dbReference type="Pfam" id="PF12822">
    <property type="entry name" value="ECF_trnsprt"/>
    <property type="match status" value="1"/>
</dbReference>
<feature type="transmembrane region" description="Helical" evidence="1">
    <location>
        <begin position="43"/>
        <end position="63"/>
    </location>
</feature>
<keyword evidence="1" id="KW-1133">Transmembrane helix</keyword>
<keyword evidence="1" id="KW-0812">Transmembrane</keyword>
<accession>A0A5B8T3X5</accession>
<evidence type="ECO:0000313" key="5">
    <source>
        <dbReference type="Proteomes" id="UP001529201"/>
    </source>
</evidence>
<feature type="transmembrane region" description="Helical" evidence="1">
    <location>
        <begin position="83"/>
        <end position="102"/>
    </location>
</feature>
<name>A0A5B8T3X5_LEUPS</name>
<proteinExistence type="predicted"/>
<reference evidence="2 5" key="2">
    <citation type="submission" date="2023-02" db="EMBL/GenBank/DDBJ databases">
        <title>Antimicrobial susceptibility testing and tentative epidemiological cut-off values for Lactobacillaceae family species intended for ingestion.</title>
        <authorList>
            <person name="Noehr-Meldgaard K."/>
            <person name="Struve C."/>
            <person name="Ingmer H."/>
            <person name="Koza A."/>
            <person name="Al-Nakeeb K."/>
            <person name="Agersoe Y."/>
        </authorList>
    </citation>
    <scope>NUCLEOTIDE SEQUENCE [LARGE SCALE GENOMIC DNA]</scope>
    <source>
        <strain evidence="2 5">DSM 20193</strain>
    </source>
</reference>
<reference evidence="3 4" key="1">
    <citation type="submission" date="2019-06" db="EMBL/GenBank/DDBJ databases">
        <title>Genome analyses of bacteria isolated from kimchi.</title>
        <authorList>
            <person name="Lee S."/>
            <person name="Ahn S."/>
            <person name="Roh S."/>
        </authorList>
    </citation>
    <scope>NUCLEOTIDE SEQUENCE [LARGE SCALE GENOMIC DNA]</scope>
    <source>
        <strain evidence="3 4">CBA3630</strain>
    </source>
</reference>
<dbReference type="InterPro" id="IPR024529">
    <property type="entry name" value="ECF_trnsprt_substrate-spec"/>
</dbReference>
<sequence length="182" mass="20704">MLKDYYTFKSPKLTIQVLTIAALMLALDIILWKISIGPSYFQIALGFISMCLMGYFLGPWLAGTVELMSDFLNSTVFGGSSTFAWQFLIGAFLGGMVYSVLLHGRKWSWLNIVVAHLIILGPISLLLDTTIVSFVYHIDWHVVFMTRAVRNFFTFFIETFVLISILKGIEANKFLREIKQNL</sequence>
<dbReference type="KEGG" id="lpse:FGL85_04510"/>